<gene>
    <name evidence="4" type="ORF">ACFQZS_08205</name>
</gene>
<comment type="caution">
    <text evidence="4">The sequence shown here is derived from an EMBL/GenBank/DDBJ whole genome shotgun (WGS) entry which is preliminary data.</text>
</comment>
<dbReference type="InterPro" id="IPR052462">
    <property type="entry name" value="SLIRP/GR-RBP-like"/>
</dbReference>
<dbReference type="PANTHER" id="PTHR48027">
    <property type="entry name" value="HETEROGENEOUS NUCLEAR RIBONUCLEOPROTEIN 87F-RELATED"/>
    <property type="match status" value="1"/>
</dbReference>
<feature type="region of interest" description="Disordered" evidence="2">
    <location>
        <begin position="73"/>
        <end position="157"/>
    </location>
</feature>
<evidence type="ECO:0000259" key="3">
    <source>
        <dbReference type="PROSITE" id="PS50102"/>
    </source>
</evidence>
<evidence type="ECO:0000256" key="2">
    <source>
        <dbReference type="SAM" id="MobiDB-lite"/>
    </source>
</evidence>
<dbReference type="RefSeq" id="WP_377099088.1">
    <property type="nucleotide sequence ID" value="NZ_JBHTHU010000005.1"/>
</dbReference>
<dbReference type="PROSITE" id="PS50102">
    <property type="entry name" value="RRM"/>
    <property type="match status" value="1"/>
</dbReference>
<keyword evidence="5" id="KW-1185">Reference proteome</keyword>
<dbReference type="SUPFAM" id="SSF54928">
    <property type="entry name" value="RNA-binding domain, RBD"/>
    <property type="match status" value="1"/>
</dbReference>
<dbReference type="InterPro" id="IPR035979">
    <property type="entry name" value="RBD_domain_sf"/>
</dbReference>
<feature type="compositionally biased region" description="Basic and acidic residues" evidence="2">
    <location>
        <begin position="147"/>
        <end position="157"/>
    </location>
</feature>
<feature type="compositionally biased region" description="Gly residues" evidence="2">
    <location>
        <begin position="84"/>
        <end position="108"/>
    </location>
</feature>
<dbReference type="Pfam" id="PF00076">
    <property type="entry name" value="RRM_1"/>
    <property type="match status" value="1"/>
</dbReference>
<reference evidence="5" key="1">
    <citation type="journal article" date="2019" name="Int. J. Syst. Evol. Microbiol.">
        <title>The Global Catalogue of Microorganisms (GCM) 10K type strain sequencing project: providing services to taxonomists for standard genome sequencing and annotation.</title>
        <authorList>
            <consortium name="The Broad Institute Genomics Platform"/>
            <consortium name="The Broad Institute Genome Sequencing Center for Infectious Disease"/>
            <person name="Wu L."/>
            <person name="Ma J."/>
        </authorList>
    </citation>
    <scope>NUCLEOTIDE SEQUENCE [LARGE SCALE GENOMIC DNA]</scope>
    <source>
        <strain evidence="5">CCUG 63418</strain>
    </source>
</reference>
<dbReference type="SMART" id="SM00360">
    <property type="entry name" value="RRM"/>
    <property type="match status" value="1"/>
</dbReference>
<dbReference type="InterPro" id="IPR000504">
    <property type="entry name" value="RRM_dom"/>
</dbReference>
<feature type="domain" description="RRM" evidence="3">
    <location>
        <begin position="1"/>
        <end position="79"/>
    </location>
</feature>
<evidence type="ECO:0000313" key="4">
    <source>
        <dbReference type="EMBL" id="MFD0750119.1"/>
    </source>
</evidence>
<organism evidence="4 5">
    <name type="scientific">Mucilaginibacter calamicampi</name>
    <dbReference type="NCBI Taxonomy" id="1302352"/>
    <lineage>
        <taxon>Bacteria</taxon>
        <taxon>Pseudomonadati</taxon>
        <taxon>Bacteroidota</taxon>
        <taxon>Sphingobacteriia</taxon>
        <taxon>Sphingobacteriales</taxon>
        <taxon>Sphingobacteriaceae</taxon>
        <taxon>Mucilaginibacter</taxon>
    </lineage>
</organism>
<sequence length="157" mass="16932">MKIFVARLPYQYQEAQITELFAAYGTVNSVNLIMDRETGRSKCFAFVEMPDSNEANTAIAELNERKVLDKNIAVSEAREKERPAGGGNFGGGNRGGFRGGNDSGGGYKKYGNDDRRSSGGGNGYRDRNSGGGGNGYRDKNSGGGNNYRDRNSGDSDY</sequence>
<accession>A0ABW2YUK3</accession>
<evidence type="ECO:0000256" key="1">
    <source>
        <dbReference type="ARBA" id="ARBA00022884"/>
    </source>
</evidence>
<evidence type="ECO:0000313" key="5">
    <source>
        <dbReference type="Proteomes" id="UP001596958"/>
    </source>
</evidence>
<dbReference type="EMBL" id="JBHTHU010000005">
    <property type="protein sequence ID" value="MFD0750119.1"/>
    <property type="molecule type" value="Genomic_DNA"/>
</dbReference>
<name>A0ABW2YUK3_9SPHI</name>
<protein>
    <submittedName>
        <fullName evidence="4">RNA recognition motif domain-containing protein</fullName>
    </submittedName>
</protein>
<dbReference type="Proteomes" id="UP001596958">
    <property type="component" value="Unassembled WGS sequence"/>
</dbReference>
<keyword evidence="1" id="KW-0694">RNA-binding</keyword>
<feature type="compositionally biased region" description="Gly residues" evidence="2">
    <location>
        <begin position="118"/>
        <end position="145"/>
    </location>
</feature>
<proteinExistence type="predicted"/>
<dbReference type="InterPro" id="IPR012677">
    <property type="entry name" value="Nucleotide-bd_a/b_plait_sf"/>
</dbReference>
<dbReference type="Gene3D" id="3.30.70.330">
    <property type="match status" value="1"/>
</dbReference>